<dbReference type="Proteomes" id="UP000272148">
    <property type="component" value="Segment"/>
</dbReference>
<name>A0A3G2YRN2_9CAUD</name>
<evidence type="ECO:0000313" key="1">
    <source>
        <dbReference type="EMBL" id="AYP28034.1"/>
    </source>
</evidence>
<protein>
    <submittedName>
        <fullName evidence="1">Uncharacterized protein</fullName>
    </submittedName>
</protein>
<organism evidence="1">
    <name type="scientific">Lentibacter phage vB_LenP_ICBM3</name>
    <dbReference type="NCBI Taxonomy" id="2301530"/>
    <lineage>
        <taxon>Viruses</taxon>
        <taxon>Duplodnaviria</taxon>
        <taxon>Heunggongvirae</taxon>
        <taxon>Uroviricota</taxon>
        <taxon>Caudoviricetes</taxon>
        <taxon>Zobellviridae</taxon>
        <taxon>Cobavirinae</taxon>
        <taxon>Siovirus</taxon>
        <taxon>Siovirus germanense</taxon>
    </lineage>
</organism>
<proteinExistence type="predicted"/>
<dbReference type="EMBL" id="MF431615">
    <property type="protein sequence ID" value="AYP28034.1"/>
    <property type="molecule type" value="Genomic_DNA"/>
</dbReference>
<sequence>MTAVRKKFNRALYEAYDTPARDALVGYLETKGHIIVNNEENFNVDVVSQKGGYTYFNEVEVKTAWKGDWPTHWTEIRIPQRKQRLLDKHVDDGKSVLNFYIFRPDFKQAWRIKDTLLTQESLKEAKGRYIQKGEKFFHIPFTQAELIKV</sequence>
<accession>A0A3G2YRN2</accession>
<reference evidence="1" key="1">
    <citation type="journal article" date="2019" name="ISME J.">
        <title>Cobaviruses - a new globally distributed phage group infecting Rhodobacteraceae in marine ecosystems.</title>
        <authorList>
            <person name="Bischoff V."/>
            <person name="Bunk B."/>
            <person name="Meier-Kolthoff J.P."/>
            <person name="Sproer C."/>
            <person name="Poehlein A."/>
            <person name="Dogs M."/>
            <person name="Nguyen M."/>
            <person name="Petersen J."/>
            <person name="Daniel R."/>
            <person name="Overmann J."/>
            <person name="Goker M."/>
            <person name="Simon M."/>
            <person name="Brinkhoff T."/>
            <person name="Moraru C."/>
        </authorList>
    </citation>
    <scope>NUCLEOTIDE SEQUENCE</scope>
</reference>